<gene>
    <name evidence="3" type="ORF">B296_00002075</name>
</gene>
<feature type="compositionally biased region" description="Basic and acidic residues" evidence="1">
    <location>
        <begin position="213"/>
        <end position="224"/>
    </location>
</feature>
<feature type="region of interest" description="Disordered" evidence="1">
    <location>
        <begin position="104"/>
        <end position="138"/>
    </location>
</feature>
<name>A0A427B003_ENSVE</name>
<accession>A0A427B003</accession>
<reference evidence="3 4" key="1">
    <citation type="journal article" date="2014" name="Agronomy (Basel)">
        <title>A Draft Genome Sequence for Ensete ventricosum, the Drought-Tolerant Tree Against Hunger.</title>
        <authorList>
            <person name="Harrison J."/>
            <person name="Moore K.A."/>
            <person name="Paszkiewicz K."/>
            <person name="Jones T."/>
            <person name="Grant M."/>
            <person name="Ambacheew D."/>
            <person name="Muzemil S."/>
            <person name="Studholme D.J."/>
        </authorList>
    </citation>
    <scope>NUCLEOTIDE SEQUENCE [LARGE SCALE GENOMIC DNA]</scope>
</reference>
<feature type="region of interest" description="Disordered" evidence="1">
    <location>
        <begin position="29"/>
        <end position="91"/>
    </location>
</feature>
<organism evidence="3 4">
    <name type="scientific">Ensete ventricosum</name>
    <name type="common">Abyssinian banana</name>
    <name type="synonym">Musa ensete</name>
    <dbReference type="NCBI Taxonomy" id="4639"/>
    <lineage>
        <taxon>Eukaryota</taxon>
        <taxon>Viridiplantae</taxon>
        <taxon>Streptophyta</taxon>
        <taxon>Embryophyta</taxon>
        <taxon>Tracheophyta</taxon>
        <taxon>Spermatophyta</taxon>
        <taxon>Magnoliopsida</taxon>
        <taxon>Liliopsida</taxon>
        <taxon>Zingiberales</taxon>
        <taxon>Musaceae</taxon>
        <taxon>Ensete</taxon>
    </lineage>
</organism>
<dbReference type="Proteomes" id="UP000287651">
    <property type="component" value="Unassembled WGS sequence"/>
</dbReference>
<dbReference type="EMBL" id="AMZH03000818">
    <property type="protein sequence ID" value="RRT81820.1"/>
    <property type="molecule type" value="Genomic_DNA"/>
</dbReference>
<evidence type="ECO:0000256" key="2">
    <source>
        <dbReference type="SAM" id="SignalP"/>
    </source>
</evidence>
<sequence length="224" mass="26088">MPFGRHAKELKFLVLIYRLMFLTAALDQTTKRRGGRERHLLQIQSPDFHPARPPPPPPPPPLPKPYPRERGMSPSKPPPPPPTAESSFRAQHLKQLERLAKLWAPQEQYQSPGRTSEPLKLKEDPPRPPPPPPPKLAYSERSLLGLESPHRWHESRRLKLRCWQDLQVQSPGFLFILPTPTLQDSQQTQTRTHFKDKNRQTPKSWKHLHQRREKVQREVVEGLP</sequence>
<protein>
    <submittedName>
        <fullName evidence="3">Uncharacterized protein</fullName>
    </submittedName>
</protein>
<feature type="compositionally biased region" description="Pro residues" evidence="1">
    <location>
        <begin position="51"/>
        <end position="65"/>
    </location>
</feature>
<feature type="chain" id="PRO_5019235377" evidence="2">
    <location>
        <begin position="26"/>
        <end position="224"/>
    </location>
</feature>
<dbReference type="AlphaFoldDB" id="A0A427B003"/>
<evidence type="ECO:0000313" key="4">
    <source>
        <dbReference type="Proteomes" id="UP000287651"/>
    </source>
</evidence>
<comment type="caution">
    <text evidence="3">The sequence shown here is derived from an EMBL/GenBank/DDBJ whole genome shotgun (WGS) entry which is preliminary data.</text>
</comment>
<keyword evidence="2" id="KW-0732">Signal</keyword>
<feature type="region of interest" description="Disordered" evidence="1">
    <location>
        <begin position="183"/>
        <end position="224"/>
    </location>
</feature>
<feature type="signal peptide" evidence="2">
    <location>
        <begin position="1"/>
        <end position="25"/>
    </location>
</feature>
<evidence type="ECO:0000313" key="3">
    <source>
        <dbReference type="EMBL" id="RRT81820.1"/>
    </source>
</evidence>
<proteinExistence type="predicted"/>
<feature type="compositionally biased region" description="Basic and acidic residues" evidence="1">
    <location>
        <begin position="117"/>
        <end position="126"/>
    </location>
</feature>
<evidence type="ECO:0000256" key="1">
    <source>
        <dbReference type="SAM" id="MobiDB-lite"/>
    </source>
</evidence>